<keyword evidence="3" id="KW-1185">Reference proteome</keyword>
<organism evidence="2 3">
    <name type="scientific">Vibrio sagamiensis NBRC 104589</name>
    <dbReference type="NCBI Taxonomy" id="1219064"/>
    <lineage>
        <taxon>Bacteria</taxon>
        <taxon>Pseudomonadati</taxon>
        <taxon>Pseudomonadota</taxon>
        <taxon>Gammaproteobacteria</taxon>
        <taxon>Vibrionales</taxon>
        <taxon>Vibrionaceae</taxon>
        <taxon>Vibrio</taxon>
    </lineage>
</organism>
<dbReference type="AlphaFoldDB" id="A0A511QEV9"/>
<dbReference type="Proteomes" id="UP000321922">
    <property type="component" value="Unassembled WGS sequence"/>
</dbReference>
<evidence type="ECO:0000313" key="3">
    <source>
        <dbReference type="Proteomes" id="UP000321922"/>
    </source>
</evidence>
<comment type="caution">
    <text evidence="2">The sequence shown here is derived from an EMBL/GenBank/DDBJ whole genome shotgun (WGS) entry which is preliminary data.</text>
</comment>
<evidence type="ECO:0000313" key="2">
    <source>
        <dbReference type="EMBL" id="GEM75829.1"/>
    </source>
</evidence>
<feature type="chain" id="PRO_5021963740" evidence="1">
    <location>
        <begin position="22"/>
        <end position="131"/>
    </location>
</feature>
<protein>
    <submittedName>
        <fullName evidence="2">Uncharacterized protein</fullName>
    </submittedName>
</protein>
<dbReference type="PROSITE" id="PS51257">
    <property type="entry name" value="PROKAR_LIPOPROTEIN"/>
    <property type="match status" value="1"/>
</dbReference>
<accession>A0A511QEV9</accession>
<keyword evidence="1" id="KW-0732">Signal</keyword>
<dbReference type="RefSeq" id="WP_227739660.1">
    <property type="nucleotide sequence ID" value="NZ_BAOJ01000155.1"/>
</dbReference>
<proteinExistence type="predicted"/>
<gene>
    <name evidence="2" type="ORF">VSA01S_19410</name>
</gene>
<feature type="signal peptide" evidence="1">
    <location>
        <begin position="1"/>
        <end position="21"/>
    </location>
</feature>
<dbReference type="EMBL" id="BJXJ01000016">
    <property type="protein sequence ID" value="GEM75829.1"/>
    <property type="molecule type" value="Genomic_DNA"/>
</dbReference>
<evidence type="ECO:0000256" key="1">
    <source>
        <dbReference type="SAM" id="SignalP"/>
    </source>
</evidence>
<name>A0A511QEV9_9VIBR</name>
<reference evidence="2 3" key="1">
    <citation type="submission" date="2019-07" db="EMBL/GenBank/DDBJ databases">
        <title>Whole genome shotgun sequence of Vibrio sagamiensis NBRC 104589.</title>
        <authorList>
            <person name="Hosoyama A."/>
            <person name="Uohara A."/>
            <person name="Ohji S."/>
            <person name="Ichikawa N."/>
        </authorList>
    </citation>
    <scope>NUCLEOTIDE SEQUENCE [LARGE SCALE GENOMIC DNA]</scope>
    <source>
        <strain evidence="2 3">NBRC 104589</strain>
    </source>
</reference>
<sequence>MFKKVLLLGVIIISCSFGALADTTYVFCATVDGNQWDWLYEDDGKYTSVEGEWGRYVFDPNPNLPPFSSFRYFDIDHDLYRTLQNRCNEKGMVAQPARNRISDWQIFRVKMKDGNVFFAEGFYTIDYDYRL</sequence>